<gene>
    <name evidence="1" type="ORF">ALC60_05674</name>
</gene>
<evidence type="ECO:0000313" key="2">
    <source>
        <dbReference type="Proteomes" id="UP000075809"/>
    </source>
</evidence>
<proteinExistence type="predicted"/>
<dbReference type="EMBL" id="KQ982536">
    <property type="protein sequence ID" value="KYQ55437.1"/>
    <property type="molecule type" value="Genomic_DNA"/>
</dbReference>
<keyword evidence="2" id="KW-1185">Reference proteome</keyword>
<dbReference type="AlphaFoldDB" id="A0A151X4X0"/>
<reference evidence="1 2" key="1">
    <citation type="submission" date="2015-09" db="EMBL/GenBank/DDBJ databases">
        <title>Trachymyrmex zeteki WGS genome.</title>
        <authorList>
            <person name="Nygaard S."/>
            <person name="Hu H."/>
            <person name="Boomsma J."/>
            <person name="Zhang G."/>
        </authorList>
    </citation>
    <scope>NUCLEOTIDE SEQUENCE [LARGE SCALE GENOMIC DNA]</scope>
    <source>
        <strain evidence="1">Tzet28-1</strain>
        <tissue evidence="1">Whole body</tissue>
    </source>
</reference>
<sequence>MIKIIKYFARRNLTVSKSIYLSMNGEHTIFFILQDFYMRLSILIHSYGLTSTLVILQISRDNVAISTRQQASKEILLQVTSFTIDHNETRVSATESDLIPAIVPPAVYVGIIHSVSEVHHVVNLTPSMLADPTVTAGIVRVDGWRYKIAYRVLRRVSVEIVKSEGTHDTRSSVRMCQHESNGHLQYHLLLIRHLNKDVIQSSYFSVFNFSSSLENLLENHLPCISSMTCK</sequence>
<evidence type="ECO:0000313" key="1">
    <source>
        <dbReference type="EMBL" id="KYQ55437.1"/>
    </source>
</evidence>
<protein>
    <submittedName>
        <fullName evidence="1">Uncharacterized protein</fullName>
    </submittedName>
</protein>
<accession>A0A151X4X0</accession>
<name>A0A151X4X0_9HYME</name>
<dbReference type="Proteomes" id="UP000075809">
    <property type="component" value="Unassembled WGS sequence"/>
</dbReference>
<organism evidence="1 2">
    <name type="scientific">Mycetomoellerius zeteki</name>
    <dbReference type="NCBI Taxonomy" id="64791"/>
    <lineage>
        <taxon>Eukaryota</taxon>
        <taxon>Metazoa</taxon>
        <taxon>Ecdysozoa</taxon>
        <taxon>Arthropoda</taxon>
        <taxon>Hexapoda</taxon>
        <taxon>Insecta</taxon>
        <taxon>Pterygota</taxon>
        <taxon>Neoptera</taxon>
        <taxon>Endopterygota</taxon>
        <taxon>Hymenoptera</taxon>
        <taxon>Apocrita</taxon>
        <taxon>Aculeata</taxon>
        <taxon>Formicoidea</taxon>
        <taxon>Formicidae</taxon>
        <taxon>Myrmicinae</taxon>
        <taxon>Mycetomoellerius</taxon>
    </lineage>
</organism>